<proteinExistence type="predicted"/>
<accession>A0A423PNC6</accession>
<dbReference type="InterPro" id="IPR007375">
    <property type="entry name" value="SoxG"/>
</dbReference>
<evidence type="ECO:0000313" key="2">
    <source>
        <dbReference type="Proteomes" id="UP000283993"/>
    </source>
</evidence>
<name>A0A423PNC6_9GAMM</name>
<dbReference type="EMBL" id="AYKH01000015">
    <property type="protein sequence ID" value="ROO27125.1"/>
    <property type="molecule type" value="Genomic_DNA"/>
</dbReference>
<dbReference type="AlphaFoldDB" id="A0A423PNC6"/>
<protein>
    <submittedName>
        <fullName evidence="1">Sarcosine oxidase subunit gamma</fullName>
    </submittedName>
</protein>
<organism evidence="1 2">
    <name type="scientific">Salinisphaera orenii MK-B5</name>
    <dbReference type="NCBI Taxonomy" id="856730"/>
    <lineage>
        <taxon>Bacteria</taxon>
        <taxon>Pseudomonadati</taxon>
        <taxon>Pseudomonadota</taxon>
        <taxon>Gammaproteobacteria</taxon>
        <taxon>Salinisphaerales</taxon>
        <taxon>Salinisphaeraceae</taxon>
        <taxon>Salinisphaera</taxon>
    </lineage>
</organism>
<dbReference type="RefSeq" id="WP_185015612.1">
    <property type="nucleotide sequence ID" value="NZ_AYKH01000015.1"/>
</dbReference>
<comment type="caution">
    <text evidence="1">The sequence shown here is derived from an EMBL/GenBank/DDBJ whole genome shotgun (WGS) entry which is preliminary data.</text>
</comment>
<dbReference type="InterPro" id="IPR027266">
    <property type="entry name" value="TrmE/GcvT-like"/>
</dbReference>
<dbReference type="Pfam" id="PF04268">
    <property type="entry name" value="SoxG"/>
    <property type="match status" value="1"/>
</dbReference>
<dbReference type="Gene3D" id="3.30.1360.120">
    <property type="entry name" value="Probable tRNA modification gtpase trme, domain 1"/>
    <property type="match status" value="1"/>
</dbReference>
<gene>
    <name evidence="1" type="ORF">SAOR_09045</name>
</gene>
<sequence length="199" mass="21484">MTEQTEQTETQSALATVPSAHRPALSMRERPARGYLNLRGQPEQAAFVEAVRTVTGLDLPLTPNTMTMGQSLSAIWLAPNEWLLVTPPDDAVSLQARLRAAFGNLFATATEVSSGYATLEIAGSQARALLARGCSVDLHPRVFGPGDSAQTLLAKADVILAQRDASPRFHVIVRRSMADYLWSWLDDAARDVGNGASLR</sequence>
<dbReference type="Gene3D" id="3.30.70.1520">
    <property type="entry name" value="Heterotetrameric sarcosine oxidase"/>
    <property type="match status" value="1"/>
</dbReference>
<dbReference type="SUPFAM" id="SSF103025">
    <property type="entry name" value="Folate-binding domain"/>
    <property type="match status" value="1"/>
</dbReference>
<reference evidence="1 2" key="1">
    <citation type="submission" date="2013-10" db="EMBL/GenBank/DDBJ databases">
        <title>Salinisphaera orenii MK-B5 Genome Sequencing.</title>
        <authorList>
            <person name="Lai Q."/>
            <person name="Li C."/>
            <person name="Shao Z."/>
        </authorList>
    </citation>
    <scope>NUCLEOTIDE SEQUENCE [LARGE SCALE GENOMIC DNA]</scope>
    <source>
        <strain evidence="1 2">MK-B5</strain>
    </source>
</reference>
<dbReference type="Proteomes" id="UP000283993">
    <property type="component" value="Unassembled WGS sequence"/>
</dbReference>
<evidence type="ECO:0000313" key="1">
    <source>
        <dbReference type="EMBL" id="ROO27125.1"/>
    </source>
</evidence>
<keyword evidence="2" id="KW-1185">Reference proteome</keyword>